<accession>A0ABT5Z427</accession>
<name>A0ABT5Z427_9ACTN</name>
<protein>
    <submittedName>
        <fullName evidence="1">Uncharacterized protein</fullName>
    </submittedName>
</protein>
<reference evidence="1 2" key="1">
    <citation type="submission" date="2023-03" db="EMBL/GenBank/DDBJ databases">
        <title>Draft genome sequence of type strain Streptomyces ferralitis JCM 14344.</title>
        <authorList>
            <person name="Klaysubun C."/>
            <person name="Duangmal K."/>
        </authorList>
    </citation>
    <scope>NUCLEOTIDE SEQUENCE [LARGE SCALE GENOMIC DNA]</scope>
    <source>
        <strain evidence="1 2">JCM 14344</strain>
    </source>
</reference>
<sequence>MHRPPGLLDRNALSPLRSEIAGGTTAIITFGPVNDILAPLDQHL</sequence>
<evidence type="ECO:0000313" key="2">
    <source>
        <dbReference type="Proteomes" id="UP001220022"/>
    </source>
</evidence>
<evidence type="ECO:0000313" key="1">
    <source>
        <dbReference type="EMBL" id="MDF2258578.1"/>
    </source>
</evidence>
<dbReference type="EMBL" id="JARHTQ010000016">
    <property type="protein sequence ID" value="MDF2258578.1"/>
    <property type="molecule type" value="Genomic_DNA"/>
</dbReference>
<gene>
    <name evidence="1" type="ORF">P2L57_23480</name>
</gene>
<keyword evidence="2" id="KW-1185">Reference proteome</keyword>
<organism evidence="1 2">
    <name type="scientific">Streptantibioticus ferralitis</name>
    <dbReference type="NCBI Taxonomy" id="236510"/>
    <lineage>
        <taxon>Bacteria</taxon>
        <taxon>Bacillati</taxon>
        <taxon>Actinomycetota</taxon>
        <taxon>Actinomycetes</taxon>
        <taxon>Kitasatosporales</taxon>
        <taxon>Streptomycetaceae</taxon>
        <taxon>Streptantibioticus</taxon>
    </lineage>
</organism>
<proteinExistence type="predicted"/>
<comment type="caution">
    <text evidence="1">The sequence shown here is derived from an EMBL/GenBank/DDBJ whole genome shotgun (WGS) entry which is preliminary data.</text>
</comment>
<dbReference type="RefSeq" id="WP_275817723.1">
    <property type="nucleotide sequence ID" value="NZ_BAAANM010000006.1"/>
</dbReference>
<dbReference type="Proteomes" id="UP001220022">
    <property type="component" value="Unassembled WGS sequence"/>
</dbReference>